<feature type="transmembrane region" description="Helical" evidence="5">
    <location>
        <begin position="70"/>
        <end position="103"/>
    </location>
</feature>
<evidence type="ECO:0000256" key="2">
    <source>
        <dbReference type="ARBA" id="ARBA00022692"/>
    </source>
</evidence>
<keyword evidence="2 5" id="KW-0812">Transmembrane</keyword>
<accession>A0A2V3IS95</accession>
<evidence type="ECO:0000256" key="1">
    <source>
        <dbReference type="ARBA" id="ARBA00004141"/>
    </source>
</evidence>
<evidence type="ECO:0000256" key="5">
    <source>
        <dbReference type="RuleBase" id="RU363107"/>
    </source>
</evidence>
<feature type="transmembrane region" description="Helical" evidence="5">
    <location>
        <begin position="124"/>
        <end position="157"/>
    </location>
</feature>
<dbReference type="PANTHER" id="PTHR19317:SF0">
    <property type="entry name" value="PRENYLATED RAB ACCEPTOR PROTEIN 1"/>
    <property type="match status" value="1"/>
</dbReference>
<comment type="subcellular location">
    <subcellularLocation>
        <location evidence="1 5">Membrane</location>
        <topology evidence="1 5">Multi-pass membrane protein</topology>
    </subcellularLocation>
</comment>
<organism evidence="6 7">
    <name type="scientific">Gracilariopsis chorda</name>
    <dbReference type="NCBI Taxonomy" id="448386"/>
    <lineage>
        <taxon>Eukaryota</taxon>
        <taxon>Rhodophyta</taxon>
        <taxon>Florideophyceae</taxon>
        <taxon>Rhodymeniophycidae</taxon>
        <taxon>Gracilariales</taxon>
        <taxon>Gracilariaceae</taxon>
        <taxon>Gracilariopsis</taxon>
    </lineage>
</organism>
<keyword evidence="4 5" id="KW-0472">Membrane</keyword>
<dbReference type="GO" id="GO:0016020">
    <property type="term" value="C:membrane"/>
    <property type="evidence" value="ECO:0007669"/>
    <property type="project" value="UniProtKB-SubCell"/>
</dbReference>
<name>A0A2V3IS95_9FLOR</name>
<keyword evidence="3 5" id="KW-1133">Transmembrane helix</keyword>
<evidence type="ECO:0000313" key="6">
    <source>
        <dbReference type="EMBL" id="PXF44617.1"/>
    </source>
</evidence>
<dbReference type="AlphaFoldDB" id="A0A2V3IS95"/>
<evidence type="ECO:0000256" key="3">
    <source>
        <dbReference type="ARBA" id="ARBA00022989"/>
    </source>
</evidence>
<gene>
    <name evidence="6" type="ORF">BWQ96_05612</name>
</gene>
<comment type="similarity">
    <text evidence="5">Belongs to the PRA1 family.</text>
</comment>
<proteinExistence type="inferred from homology"/>
<reference evidence="6 7" key="1">
    <citation type="journal article" date="2018" name="Mol. Biol. Evol.">
        <title>Analysis of the draft genome of the red seaweed Gracilariopsis chorda provides insights into genome size evolution in Rhodophyta.</title>
        <authorList>
            <person name="Lee J."/>
            <person name="Yang E.C."/>
            <person name="Graf L."/>
            <person name="Yang J.H."/>
            <person name="Qiu H."/>
            <person name="Zel Zion U."/>
            <person name="Chan C.X."/>
            <person name="Stephens T.G."/>
            <person name="Weber A.P.M."/>
            <person name="Boo G.H."/>
            <person name="Boo S.M."/>
            <person name="Kim K.M."/>
            <person name="Shin Y."/>
            <person name="Jung M."/>
            <person name="Lee S.J."/>
            <person name="Yim H.S."/>
            <person name="Lee J.H."/>
            <person name="Bhattacharya D."/>
            <person name="Yoon H.S."/>
        </authorList>
    </citation>
    <scope>NUCLEOTIDE SEQUENCE [LARGE SCALE GENOMIC DNA]</scope>
    <source>
        <strain evidence="6 7">SKKU-2015</strain>
        <tissue evidence="6">Whole body</tissue>
    </source>
</reference>
<sequence>MEALKQFADGLYWQPFDPSTDTPLKDRYELAQQSVRPWSEFFDISEFNLPPFGQITARMKHNIETFLYNYFVLVALQIVLFSITHTGIALCLVLLLVFLYLLFIKFPEDIEVGQFNIDSTMKKIMAGIAVCLALFLGHILTFVISVCVFVLIVVGIHTLIRDDSSELTLDEGM</sequence>
<evidence type="ECO:0000256" key="4">
    <source>
        <dbReference type="ARBA" id="ARBA00023136"/>
    </source>
</evidence>
<dbReference type="Proteomes" id="UP000247409">
    <property type="component" value="Unassembled WGS sequence"/>
</dbReference>
<dbReference type="OrthoDB" id="63113at2759"/>
<dbReference type="EMBL" id="NBIV01000085">
    <property type="protein sequence ID" value="PXF44617.1"/>
    <property type="molecule type" value="Genomic_DNA"/>
</dbReference>
<keyword evidence="7" id="KW-1185">Reference proteome</keyword>
<dbReference type="Pfam" id="PF03208">
    <property type="entry name" value="PRA1"/>
    <property type="match status" value="1"/>
</dbReference>
<evidence type="ECO:0000313" key="7">
    <source>
        <dbReference type="Proteomes" id="UP000247409"/>
    </source>
</evidence>
<protein>
    <recommendedName>
        <fullName evidence="5">PRA1 family protein</fullName>
    </recommendedName>
</protein>
<comment type="caution">
    <text evidence="6">The sequence shown here is derived from an EMBL/GenBank/DDBJ whole genome shotgun (WGS) entry which is preliminary data.</text>
</comment>
<dbReference type="PANTHER" id="PTHR19317">
    <property type="entry name" value="PRENYLATED RAB ACCEPTOR 1-RELATED"/>
    <property type="match status" value="1"/>
</dbReference>
<dbReference type="InterPro" id="IPR004895">
    <property type="entry name" value="Prenylated_rab_accept_PRA1"/>
</dbReference>
<dbReference type="GO" id="GO:0005794">
    <property type="term" value="C:Golgi apparatus"/>
    <property type="evidence" value="ECO:0007669"/>
    <property type="project" value="TreeGrafter"/>
</dbReference>